<dbReference type="PANTHER" id="PTHR33481:SF1">
    <property type="entry name" value="ENDONUCLEASE_EXONUCLEASE_PHOSPHATASE DOMAIN-CONTAINING PROTEIN-RELATED"/>
    <property type="match status" value="1"/>
</dbReference>
<dbReference type="Gene3D" id="3.30.420.10">
    <property type="entry name" value="Ribonuclease H-like superfamily/Ribonuclease H"/>
    <property type="match status" value="1"/>
</dbReference>
<reference evidence="3" key="1">
    <citation type="journal article" date="2016" name="Sci. Rep.">
        <title>Molecular characterization of firefly nuptial gifts: a multi-omics approach sheds light on postcopulatory sexual selection.</title>
        <authorList>
            <person name="Al-Wathiqui N."/>
            <person name="Fallon T.R."/>
            <person name="South A."/>
            <person name="Weng J.K."/>
            <person name="Lewis S.M."/>
        </authorList>
    </citation>
    <scope>NUCLEOTIDE SEQUENCE</scope>
</reference>
<dbReference type="InterPro" id="IPR000477">
    <property type="entry name" value="RT_dom"/>
</dbReference>
<protein>
    <recommendedName>
        <fullName evidence="4">Reverse transcriptase domain-containing protein</fullName>
    </recommendedName>
</protein>
<dbReference type="GO" id="GO:0071897">
    <property type="term" value="P:DNA biosynthetic process"/>
    <property type="evidence" value="ECO:0007669"/>
    <property type="project" value="UniProtKB-ARBA"/>
</dbReference>
<dbReference type="GO" id="GO:0003676">
    <property type="term" value="F:nucleic acid binding"/>
    <property type="evidence" value="ECO:0007669"/>
    <property type="project" value="InterPro"/>
</dbReference>
<feature type="domain" description="Reverse transcriptase" evidence="1">
    <location>
        <begin position="1"/>
        <end position="224"/>
    </location>
</feature>
<dbReference type="Pfam" id="PF00075">
    <property type="entry name" value="RNase_H"/>
    <property type="match status" value="1"/>
</dbReference>
<dbReference type="SUPFAM" id="SSF56672">
    <property type="entry name" value="DNA/RNA polymerases"/>
    <property type="match status" value="1"/>
</dbReference>
<dbReference type="InterPro" id="IPR043502">
    <property type="entry name" value="DNA/RNA_pol_sf"/>
</dbReference>
<dbReference type="PANTHER" id="PTHR33481">
    <property type="entry name" value="REVERSE TRANSCRIPTASE"/>
    <property type="match status" value="1"/>
</dbReference>
<accession>A0A1Y1L8P1</accession>
<dbReference type="Pfam" id="PF00078">
    <property type="entry name" value="RVT_1"/>
    <property type="match status" value="1"/>
</dbReference>
<dbReference type="AlphaFoldDB" id="A0A1Y1L8P1"/>
<dbReference type="InterPro" id="IPR012337">
    <property type="entry name" value="RNaseH-like_sf"/>
</dbReference>
<dbReference type="PROSITE" id="PS50879">
    <property type="entry name" value="RNASE_H_1"/>
    <property type="match status" value="1"/>
</dbReference>
<name>A0A1Y1L8P1_PHOPY</name>
<proteinExistence type="predicted"/>
<evidence type="ECO:0008006" key="4">
    <source>
        <dbReference type="Google" id="ProtNLM"/>
    </source>
</evidence>
<dbReference type="InterPro" id="IPR036397">
    <property type="entry name" value="RNaseH_sf"/>
</dbReference>
<evidence type="ECO:0000313" key="3">
    <source>
        <dbReference type="EMBL" id="JAV70079.1"/>
    </source>
</evidence>
<evidence type="ECO:0000259" key="1">
    <source>
        <dbReference type="PROSITE" id="PS50878"/>
    </source>
</evidence>
<dbReference type="PROSITE" id="PS50878">
    <property type="entry name" value="RT_POL"/>
    <property type="match status" value="1"/>
</dbReference>
<dbReference type="EMBL" id="GEZM01062062">
    <property type="protein sequence ID" value="JAV70079.1"/>
    <property type="molecule type" value="Transcribed_RNA"/>
</dbReference>
<dbReference type="CDD" id="cd09276">
    <property type="entry name" value="Rnase_HI_RT_non_LTR"/>
    <property type="match status" value="1"/>
</dbReference>
<dbReference type="GO" id="GO:0004523">
    <property type="term" value="F:RNA-DNA hybrid ribonuclease activity"/>
    <property type="evidence" value="ECO:0007669"/>
    <property type="project" value="InterPro"/>
</dbReference>
<dbReference type="InterPro" id="IPR002156">
    <property type="entry name" value="RNaseH_domain"/>
</dbReference>
<dbReference type="SUPFAM" id="SSF53098">
    <property type="entry name" value="Ribonuclease H-like"/>
    <property type="match status" value="1"/>
</dbReference>
<evidence type="ECO:0000259" key="2">
    <source>
        <dbReference type="PROSITE" id="PS50879"/>
    </source>
</evidence>
<organism evidence="3">
    <name type="scientific">Photinus pyralis</name>
    <name type="common">Common eastern firefly</name>
    <name type="synonym">Lampyris pyralis</name>
    <dbReference type="NCBI Taxonomy" id="7054"/>
    <lineage>
        <taxon>Eukaryota</taxon>
        <taxon>Metazoa</taxon>
        <taxon>Ecdysozoa</taxon>
        <taxon>Arthropoda</taxon>
        <taxon>Hexapoda</taxon>
        <taxon>Insecta</taxon>
        <taxon>Pterygota</taxon>
        <taxon>Neoptera</taxon>
        <taxon>Endopterygota</taxon>
        <taxon>Coleoptera</taxon>
        <taxon>Polyphaga</taxon>
        <taxon>Elateriformia</taxon>
        <taxon>Elateroidea</taxon>
        <taxon>Lampyridae</taxon>
        <taxon>Lampyrinae</taxon>
        <taxon>Photinus</taxon>
    </lineage>
</organism>
<dbReference type="CDD" id="cd01650">
    <property type="entry name" value="RT_nLTR_like"/>
    <property type="match status" value="1"/>
</dbReference>
<feature type="domain" description="RNase H type-1" evidence="2">
    <location>
        <begin position="433"/>
        <end position="561"/>
    </location>
</feature>
<sequence>MVNSRLSWWLEKYNLLVPYQMGFRKNRSTVDQLTFVENYIQNSFKSRQRAVAIFFDIEKAYDMAWRYNILHQLYSWGFRGNLPRFIESFLSDRWCQVRVGNTLSERQFLENGIPQGSTLSCTLFGIAINSISENVNSAIGRCLYVDDLCIISSGDTIGAITRKLQPSIESIYNTAKNIGFVLSRSKTKCMHFCRLRRPHYDPLLFIAGEPIPCVVSHKFLGMILDSKLNWKQHIDCLVRKCKSRLNVIKFLSSTRWGADTRILIRIYKSLVMSQLDYACVAYSSARPSLLRKLDTVHNLGLRYCLGAFPTTPVMSLYCESSVEPLYIRRTKMILTYTLAIRANHQHRNCVMLTEIDNSYQQKPTITRPLSIRANEIEQETNMSACSVYPDTIRETPPWLYPSINIRLDLTVWAKQNHLPAEMKRRLFEILAELSPDVTIYTDGSRTEYGVGCSIAIGKIAYAWSLSPKASIFTAEQYAIWQALRYCEINPNLQSVVIASDSLSSLTSLQNLASADILTKMCQETVIAIASNGTVVTFVWIPAHVGILGNEVADRAAKRAASEIEIDVPEIKKSDQKVYILQRMKELWQQSWQENNTFLTQIKPSVVTTSPALNLPRQESVRLHRLRMGHTAITHTYLLKGENPPLCDLCNNAMSVEHILCNCPAQTVQRNLCDVPQNLENCLTDVQGIKSTILYLKQSSYFTKI</sequence>
<dbReference type="GO" id="GO:0042575">
    <property type="term" value="C:DNA polymerase complex"/>
    <property type="evidence" value="ECO:0007669"/>
    <property type="project" value="UniProtKB-ARBA"/>
</dbReference>